<evidence type="ECO:0000313" key="4">
    <source>
        <dbReference type="EMBL" id="CAB3786769.1"/>
    </source>
</evidence>
<sequence length="304" mass="33677">MKQDMIDHDAPPRDATMREDQRGAAFQESGTQETIARPPAGEIATLSVIIITRNEAHNVGDCIASIHPLAHEIVVVDSGSTDDTISIARTAGATVIETSDWPGFGPQKNRALSYATGEWVLSLDADERVTDAGRAELAAILTAPRTASPPCAAYALPRLSQFCGRWVRHSGWYPDHVTRLFRRGTARFSDDLVHERIDVEGTVERLREPLHHYSYLDRKQVEDKIDRYAQAGAEQMFQRGKHYGPLKPYLAGGWAWIRTWILRAGFLDGAAGAGIAAMNARSTAQKYLRLRVMRQKRMPPCGCG</sequence>
<reference evidence="4 5" key="1">
    <citation type="submission" date="2020-04" db="EMBL/GenBank/DDBJ databases">
        <authorList>
            <person name="De Canck E."/>
        </authorList>
    </citation>
    <scope>NUCLEOTIDE SEQUENCE [LARGE SCALE GENOMIC DNA]</scope>
    <source>
        <strain evidence="4 5">LMG 28138</strain>
    </source>
</reference>
<name>A0A6S7BCT2_9BURK</name>
<proteinExistence type="inferred from homology"/>
<dbReference type="CDD" id="cd02511">
    <property type="entry name" value="Beta4Glucosyltransferase"/>
    <property type="match status" value="1"/>
</dbReference>
<dbReference type="Pfam" id="PF00535">
    <property type="entry name" value="Glycos_transf_2"/>
    <property type="match status" value="1"/>
</dbReference>
<protein>
    <recommendedName>
        <fullName evidence="3">Glycosyltransferase 2-like domain-containing protein</fullName>
    </recommendedName>
</protein>
<evidence type="ECO:0000256" key="1">
    <source>
        <dbReference type="ARBA" id="ARBA00038494"/>
    </source>
</evidence>
<dbReference type="Gene3D" id="3.90.550.10">
    <property type="entry name" value="Spore Coat Polysaccharide Biosynthesis Protein SpsA, Chain A"/>
    <property type="match status" value="1"/>
</dbReference>
<evidence type="ECO:0000256" key="2">
    <source>
        <dbReference type="SAM" id="MobiDB-lite"/>
    </source>
</evidence>
<accession>A0A6S7BCT2</accession>
<dbReference type="EMBL" id="CADIKM010000008">
    <property type="protein sequence ID" value="CAB3786769.1"/>
    <property type="molecule type" value="Genomic_DNA"/>
</dbReference>
<dbReference type="RefSeq" id="WP_246257226.1">
    <property type="nucleotide sequence ID" value="NZ_CADIKM010000008.1"/>
</dbReference>
<feature type="region of interest" description="Disordered" evidence="2">
    <location>
        <begin position="1"/>
        <end position="38"/>
    </location>
</feature>
<dbReference type="SUPFAM" id="SSF53448">
    <property type="entry name" value="Nucleotide-diphospho-sugar transferases"/>
    <property type="match status" value="1"/>
</dbReference>
<feature type="compositionally biased region" description="Basic and acidic residues" evidence="2">
    <location>
        <begin position="1"/>
        <end position="22"/>
    </location>
</feature>
<feature type="domain" description="Glycosyltransferase 2-like" evidence="3">
    <location>
        <begin position="47"/>
        <end position="132"/>
    </location>
</feature>
<dbReference type="Proteomes" id="UP000494115">
    <property type="component" value="Unassembled WGS sequence"/>
</dbReference>
<dbReference type="PANTHER" id="PTHR43630">
    <property type="entry name" value="POLY-BETA-1,6-N-ACETYL-D-GLUCOSAMINE SYNTHASE"/>
    <property type="match status" value="1"/>
</dbReference>
<dbReference type="InterPro" id="IPR001173">
    <property type="entry name" value="Glyco_trans_2-like"/>
</dbReference>
<comment type="similarity">
    <text evidence="1">Belongs to the glycosyltransferase 2 family. WaaE/KdtX subfamily.</text>
</comment>
<keyword evidence="5" id="KW-1185">Reference proteome</keyword>
<evidence type="ECO:0000313" key="5">
    <source>
        <dbReference type="Proteomes" id="UP000494115"/>
    </source>
</evidence>
<organism evidence="4 5">
    <name type="scientific">Pararobbsia alpina</name>
    <dbReference type="NCBI Taxonomy" id="621374"/>
    <lineage>
        <taxon>Bacteria</taxon>
        <taxon>Pseudomonadati</taxon>
        <taxon>Pseudomonadota</taxon>
        <taxon>Betaproteobacteria</taxon>
        <taxon>Burkholderiales</taxon>
        <taxon>Burkholderiaceae</taxon>
        <taxon>Pararobbsia</taxon>
    </lineage>
</organism>
<dbReference type="AlphaFoldDB" id="A0A6S7BCT2"/>
<dbReference type="PANTHER" id="PTHR43630:SF2">
    <property type="entry name" value="GLYCOSYLTRANSFERASE"/>
    <property type="match status" value="1"/>
</dbReference>
<dbReference type="InterPro" id="IPR029044">
    <property type="entry name" value="Nucleotide-diphossugar_trans"/>
</dbReference>
<evidence type="ECO:0000259" key="3">
    <source>
        <dbReference type="Pfam" id="PF00535"/>
    </source>
</evidence>
<gene>
    <name evidence="4" type="ORF">LMG28138_02292</name>
</gene>